<feature type="region of interest" description="Disordered" evidence="1">
    <location>
        <begin position="580"/>
        <end position="602"/>
    </location>
</feature>
<protein>
    <submittedName>
        <fullName evidence="2">Uncharacterized protein</fullName>
    </submittedName>
</protein>
<evidence type="ECO:0000256" key="1">
    <source>
        <dbReference type="SAM" id="MobiDB-lite"/>
    </source>
</evidence>
<gene>
    <name evidence="2" type="ORF">HYH03_005513</name>
</gene>
<dbReference type="EMBL" id="JAEHOE010000019">
    <property type="protein sequence ID" value="KAG2496280.1"/>
    <property type="molecule type" value="Genomic_DNA"/>
</dbReference>
<comment type="caution">
    <text evidence="2">The sequence shown here is derived from an EMBL/GenBank/DDBJ whole genome shotgun (WGS) entry which is preliminary data.</text>
</comment>
<keyword evidence="3" id="KW-1185">Reference proteome</keyword>
<feature type="region of interest" description="Disordered" evidence="1">
    <location>
        <begin position="480"/>
        <end position="535"/>
    </location>
</feature>
<evidence type="ECO:0000313" key="2">
    <source>
        <dbReference type="EMBL" id="KAG2496280.1"/>
    </source>
</evidence>
<feature type="compositionally biased region" description="Gly residues" evidence="1">
    <location>
        <begin position="77"/>
        <end position="95"/>
    </location>
</feature>
<name>A0A835YCD5_9CHLO</name>
<feature type="compositionally biased region" description="Low complexity" evidence="1">
    <location>
        <begin position="480"/>
        <end position="494"/>
    </location>
</feature>
<evidence type="ECO:0000313" key="3">
    <source>
        <dbReference type="Proteomes" id="UP000612055"/>
    </source>
</evidence>
<proteinExistence type="predicted"/>
<feature type="region of interest" description="Disordered" evidence="1">
    <location>
        <begin position="763"/>
        <end position="788"/>
    </location>
</feature>
<sequence length="1186" mass="120654">MWPVTTRAGCLVPGRTSGPLLATAGPAQRSTPPPRPLAFGPAAQAPQGASQHPPLWRGSGHGETSSRRPGPNSASGRGRGVAAGPPSGRGGGGGPARRPTAKAVAEDDDEDEEAGGRGALGGRLAEELRELERLYGGTDRTDSSYRTRQNRLDRQNAARAALYGSRHRDADVRLLALRRQLAEEGALRRRGGFAPDDAMPRPSTWHKLPPATQERILEERCTALQEAAGLAAASARRLYVAAPGLLCDITFGVAARLRSLARALGGTAEEAAAAVAARPLLAKLRPDQLEACAAEVAVWLGGGSSLALALRQLLTEPSVAAEGHAPLNARCQALCGCLGLSRRGALGLLLRQPRLMAVEPGQLPARAAAAKALTELAAGGDAGGAQREGAAAASAEDAPPFNPSLLLCTEQQLQDCQRRLQRHLGLDPAAAARLLCAQPALALQGPAALRAAADFIATRLPPPQPPAPNQNPAEALMTQTPAGGAAASQAAGPAERPQPAAASQPLERHQPIPGLQQPQQPQQEEQQEQGSMRQPPAHLWQVVSDCPDTLLLSPWLAGTALEVLAATLLRAFAAEESHSANVVASERAAGQNSSRTDADSSRGAARVSNVMAARRLATQVAAAAPQLLLCQLTPPPGVLVRQAADRPGQRRPSVLAWVKIVEEAHRKRRLDASSVASDGPWWPGPVVAASWAGGGTIFVGDEAITTGGGGSSRPAVHVSSGGINTEALVAAAAAAGAATVPLDLGVQEAELLRWLGAAMPSPDIKKGRGKASGGGGGRSKGGRKAGDGVSTGDLAAAATATAALPSTAAAWLWLEVVPTAPRLLLAPPPQIAAAAAELCGWFAVPAEALPHVLIPPCPLPSPLPPTTAKRPPPAPPAAPTAAAAAAIRLPRQHAKLLAEAPEHLRAAGYRLWAWLGGAATAAATDIAAVLRHHPGLLYDSTTSATCGRVLYELVGPGNVGGVGGDSGAGVPQGEGGAAAWVDGPPQTEAPEVAMPAIAAALLLCHPETVLCDAVLGMLGPAPAPPAGDGGGSGPGASRLGAAVGRLAAVLQVGRPAAAALVLATRGVAAEAAEALTAEGEAAALEAVSLVRRGTFWGRELQRYLYGSTAPAGADGGWESIDAVAGSCVPLMALVTEGRRVIRLRALSDAGLQDAASFAEVLRMPSAEWRQLAKSLGLRRGGVGLDG</sequence>
<feature type="compositionally biased region" description="Gly residues" evidence="1">
    <location>
        <begin position="770"/>
        <end position="779"/>
    </location>
</feature>
<dbReference type="AlphaFoldDB" id="A0A835YCD5"/>
<accession>A0A835YCD5</accession>
<organism evidence="2 3">
    <name type="scientific">Edaphochlamys debaryana</name>
    <dbReference type="NCBI Taxonomy" id="47281"/>
    <lineage>
        <taxon>Eukaryota</taxon>
        <taxon>Viridiplantae</taxon>
        <taxon>Chlorophyta</taxon>
        <taxon>core chlorophytes</taxon>
        <taxon>Chlorophyceae</taxon>
        <taxon>CS clade</taxon>
        <taxon>Chlamydomonadales</taxon>
        <taxon>Chlamydomonadales incertae sedis</taxon>
        <taxon>Edaphochlamys</taxon>
    </lineage>
</organism>
<feature type="compositionally biased region" description="Low complexity" evidence="1">
    <location>
        <begin position="37"/>
        <end position="54"/>
    </location>
</feature>
<feature type="region of interest" description="Disordered" evidence="1">
    <location>
        <begin position="1"/>
        <end position="123"/>
    </location>
</feature>
<dbReference type="OrthoDB" id="547563at2759"/>
<reference evidence="2" key="1">
    <citation type="journal article" date="2020" name="bioRxiv">
        <title>Comparative genomics of Chlamydomonas.</title>
        <authorList>
            <person name="Craig R.J."/>
            <person name="Hasan A.R."/>
            <person name="Ness R.W."/>
            <person name="Keightley P.D."/>
        </authorList>
    </citation>
    <scope>NUCLEOTIDE SEQUENCE</scope>
    <source>
        <strain evidence="2">CCAP 11/70</strain>
    </source>
</reference>
<dbReference type="Proteomes" id="UP000612055">
    <property type="component" value="Unassembled WGS sequence"/>
</dbReference>